<keyword evidence="3" id="KW-1185">Reference proteome</keyword>
<evidence type="ECO:0000313" key="3">
    <source>
        <dbReference type="Proteomes" id="UP000887159"/>
    </source>
</evidence>
<sequence>MDTAQLKMALSKAFPAIRNKKDLEIRFYSSQQRRDQEPIDFIYDLLKLHKQLGLGMSEEALVDYIFVRLEPQVQDYVELRNPQNTVQVMEVLSKFEERYSCKTMRGSRNSDNVERRGWNERMMSNADDSRRNWRNSEVLRILSYGRNNYRGNYENSRQANQWFESRIKFQGDGRRFNDRGYQFRNRDQKDDFSREDRKNRSSRDNICRGDRSQRGPLNVLKVRDDQSDQTQFANEVIKAHGAKCQNVGIGELNVRISEFEKPWMFHVLADLEYPCILGVGFIRGLKILFYFDRKSLAIPDSQTDNMVKTMKEGILK</sequence>
<proteinExistence type="predicted"/>
<organism evidence="2 3">
    <name type="scientific">Trichonephila clavipes</name>
    <name type="common">Golden silk orbweaver</name>
    <name type="synonym">Nephila clavipes</name>
    <dbReference type="NCBI Taxonomy" id="2585209"/>
    <lineage>
        <taxon>Eukaryota</taxon>
        <taxon>Metazoa</taxon>
        <taxon>Ecdysozoa</taxon>
        <taxon>Arthropoda</taxon>
        <taxon>Chelicerata</taxon>
        <taxon>Arachnida</taxon>
        <taxon>Araneae</taxon>
        <taxon>Araneomorphae</taxon>
        <taxon>Entelegynae</taxon>
        <taxon>Araneoidea</taxon>
        <taxon>Nephilidae</taxon>
        <taxon>Trichonephila</taxon>
    </lineage>
</organism>
<reference evidence="2" key="1">
    <citation type="submission" date="2020-08" db="EMBL/GenBank/DDBJ databases">
        <title>Multicomponent nature underlies the extraordinary mechanical properties of spider dragline silk.</title>
        <authorList>
            <person name="Kono N."/>
            <person name="Nakamura H."/>
            <person name="Mori M."/>
            <person name="Yoshida Y."/>
            <person name="Ohtoshi R."/>
            <person name="Malay A.D."/>
            <person name="Moran D.A.P."/>
            <person name="Tomita M."/>
            <person name="Numata K."/>
            <person name="Arakawa K."/>
        </authorList>
    </citation>
    <scope>NUCLEOTIDE SEQUENCE</scope>
</reference>
<evidence type="ECO:0000256" key="1">
    <source>
        <dbReference type="SAM" id="MobiDB-lite"/>
    </source>
</evidence>
<name>A0A8X7BKC8_TRICX</name>
<gene>
    <name evidence="2" type="primary">NCL1_47229</name>
    <name evidence="2" type="ORF">TNCV_3978851</name>
</gene>
<comment type="caution">
    <text evidence="2">The sequence shown here is derived from an EMBL/GenBank/DDBJ whole genome shotgun (WGS) entry which is preliminary data.</text>
</comment>
<dbReference type="EMBL" id="BMAU01021423">
    <property type="protein sequence ID" value="GFY34425.1"/>
    <property type="molecule type" value="Genomic_DNA"/>
</dbReference>
<evidence type="ECO:0000313" key="2">
    <source>
        <dbReference type="EMBL" id="GFY34425.1"/>
    </source>
</evidence>
<accession>A0A8X7BKC8</accession>
<dbReference type="AlphaFoldDB" id="A0A8X7BKC8"/>
<dbReference type="Proteomes" id="UP000887159">
    <property type="component" value="Unassembled WGS sequence"/>
</dbReference>
<protein>
    <submittedName>
        <fullName evidence="2">Uncharacterized protein</fullName>
    </submittedName>
</protein>
<feature type="region of interest" description="Disordered" evidence="1">
    <location>
        <begin position="187"/>
        <end position="213"/>
    </location>
</feature>